<dbReference type="Pfam" id="PF14393">
    <property type="entry name" value="DUF4422"/>
    <property type="match status" value="1"/>
</dbReference>
<dbReference type="STRING" id="1423810.FD19_GL000077"/>
<dbReference type="InterPro" id="IPR025536">
    <property type="entry name" value="DUF4422"/>
</dbReference>
<accession>A0A0R2CH34</accession>
<evidence type="ECO:0000313" key="3">
    <source>
        <dbReference type="Proteomes" id="UP000051789"/>
    </source>
</evidence>
<dbReference type="PATRIC" id="fig|1423810.4.peg.77"/>
<dbReference type="RefSeq" id="WP_054749187.1">
    <property type="nucleotide sequence ID" value="NZ_AYZK01000001.1"/>
</dbReference>
<sequence>MDSLFIGVAAHKQYQMPSDSVYHPIQVGALDKPTLSGYQRDDDGDNISALNPNFSELTATYWLWKNCAADYKGLVHYRRYFTINKPLNPFSVGKFSQVMTAQQWHQLLAKYPVVLPTKRHYYVETLYSHYQHSHDIEPLDVTRGIIQRNLPDYLTSFDKVMQRKSAHMFNMFVMRTDYFDAYSTWLFGILFDLRNHIDIAQYSVQEARVFGYISELLLDVWLDVQQPLFTEVPVMFMENQHWAKKIWYFGMRKLLGGSKKDAHIE</sequence>
<feature type="domain" description="DUF4422" evidence="1">
    <location>
        <begin position="6"/>
        <end position="225"/>
    </location>
</feature>
<dbReference type="Proteomes" id="UP000051789">
    <property type="component" value="Unassembled WGS sequence"/>
</dbReference>
<keyword evidence="3" id="KW-1185">Reference proteome</keyword>
<comment type="caution">
    <text evidence="2">The sequence shown here is derived from an EMBL/GenBank/DDBJ whole genome shotgun (WGS) entry which is preliminary data.</text>
</comment>
<evidence type="ECO:0000259" key="1">
    <source>
        <dbReference type="Pfam" id="PF14393"/>
    </source>
</evidence>
<protein>
    <submittedName>
        <fullName evidence="2">Capsular biosynthesis protein</fullName>
    </submittedName>
</protein>
<name>A0A0R2CH34_9LACO</name>
<organism evidence="2 3">
    <name type="scientific">Lacticaseibacillus thailandensis DSM 22698 = JCM 13996</name>
    <dbReference type="NCBI Taxonomy" id="1423810"/>
    <lineage>
        <taxon>Bacteria</taxon>
        <taxon>Bacillati</taxon>
        <taxon>Bacillota</taxon>
        <taxon>Bacilli</taxon>
        <taxon>Lactobacillales</taxon>
        <taxon>Lactobacillaceae</taxon>
        <taxon>Lacticaseibacillus</taxon>
    </lineage>
</organism>
<evidence type="ECO:0000313" key="2">
    <source>
        <dbReference type="EMBL" id="KRM87801.1"/>
    </source>
</evidence>
<dbReference type="AlphaFoldDB" id="A0A0R2CH34"/>
<dbReference type="OrthoDB" id="9798746at2"/>
<reference evidence="2 3" key="1">
    <citation type="journal article" date="2015" name="Genome Announc.">
        <title>Expanding the biotechnology potential of lactobacilli through comparative genomics of 213 strains and associated genera.</title>
        <authorList>
            <person name="Sun Z."/>
            <person name="Harris H.M."/>
            <person name="McCann A."/>
            <person name="Guo C."/>
            <person name="Argimon S."/>
            <person name="Zhang W."/>
            <person name="Yang X."/>
            <person name="Jeffery I.B."/>
            <person name="Cooney J.C."/>
            <person name="Kagawa T.F."/>
            <person name="Liu W."/>
            <person name="Song Y."/>
            <person name="Salvetti E."/>
            <person name="Wrobel A."/>
            <person name="Rasinkangas P."/>
            <person name="Parkhill J."/>
            <person name="Rea M.C."/>
            <person name="O'Sullivan O."/>
            <person name="Ritari J."/>
            <person name="Douillard F.P."/>
            <person name="Paul Ross R."/>
            <person name="Yang R."/>
            <person name="Briner A.E."/>
            <person name="Felis G.E."/>
            <person name="de Vos W.M."/>
            <person name="Barrangou R."/>
            <person name="Klaenhammer T.R."/>
            <person name="Caufield P.W."/>
            <person name="Cui Y."/>
            <person name="Zhang H."/>
            <person name="O'Toole P.W."/>
        </authorList>
    </citation>
    <scope>NUCLEOTIDE SEQUENCE [LARGE SCALE GENOMIC DNA]</scope>
    <source>
        <strain evidence="2 3">DSM 22698</strain>
    </source>
</reference>
<proteinExistence type="predicted"/>
<dbReference type="EMBL" id="AYZK01000001">
    <property type="protein sequence ID" value="KRM87801.1"/>
    <property type="molecule type" value="Genomic_DNA"/>
</dbReference>
<gene>
    <name evidence="2" type="ORF">FD19_GL000077</name>
</gene>